<dbReference type="Proteomes" id="UP000030595">
    <property type="component" value="Unassembled WGS sequence"/>
</dbReference>
<protein>
    <recommendedName>
        <fullName evidence="1">Glycosyl transferase family 1 domain-containing protein</fullName>
    </recommendedName>
</protein>
<sequence>MKIAYFSPLNPEKSGISDYSEELLPLLGKYLTIDIYVKNPKSVSNKVLKDMFQIYSNKEFEMKKHEYNTYIYHMGNNCSIHNEIYETLLKYPGIVVIHDYALHHFFAEYYLNNNRVNNYIEEMIYNYGLNGFQLANEFLEGKIQPLWENYSLQYPLIKRITDHARGIITTSSFVYNKIKKDTLPICNIPVHAPEILDLEMQESINKETRKKLGIEEDILVLGTFGFLSKNKRILEILESLGEYKKINSNFIFYVVGDIAPDLNVEEIIHKYDLIDNVKITGFVTMDVFKDYMKITDICFNLRYPTQGESSATLNRLLGYGKIVFVNNVGSFSDLPEDVVIKIEQGKDEKKNIVDYLKLLNNKITREKYKENIMKYATEYLSIEDCSFKYISFIKQILIEEQCNSKLFLNKLYDEISSQINKFSLNSECENKIIRQSLKEIERIW</sequence>
<accession>A0A0A3J4D4</accession>
<dbReference type="Gene3D" id="3.40.50.2000">
    <property type="entry name" value="Glycogen Phosphorylase B"/>
    <property type="match status" value="1"/>
</dbReference>
<keyword evidence="3" id="KW-1185">Reference proteome</keyword>
<dbReference type="SUPFAM" id="SSF53756">
    <property type="entry name" value="UDP-Glycosyltransferase/glycogen phosphorylase"/>
    <property type="match status" value="1"/>
</dbReference>
<evidence type="ECO:0000313" key="3">
    <source>
        <dbReference type="Proteomes" id="UP000030595"/>
    </source>
</evidence>
<evidence type="ECO:0000259" key="1">
    <source>
        <dbReference type="Pfam" id="PF00534"/>
    </source>
</evidence>
<dbReference type="OrthoDB" id="9804196at2"/>
<proteinExistence type="predicted"/>
<dbReference type="Pfam" id="PF00534">
    <property type="entry name" value="Glycos_transf_1"/>
    <property type="match status" value="1"/>
</dbReference>
<evidence type="ECO:0000313" key="2">
    <source>
        <dbReference type="EMBL" id="KGR90043.1"/>
    </source>
</evidence>
<name>A0A0A3J4D4_9BACL</name>
<dbReference type="eggNOG" id="COG0438">
    <property type="taxonomic scope" value="Bacteria"/>
</dbReference>
<comment type="caution">
    <text evidence="2">The sequence shown here is derived from an EMBL/GenBank/DDBJ whole genome shotgun (WGS) entry which is preliminary data.</text>
</comment>
<reference evidence="2 3" key="1">
    <citation type="submission" date="2014-02" db="EMBL/GenBank/DDBJ databases">
        <title>Draft genome sequence of Lysinibacillus massiliensis CCUG 49529.</title>
        <authorList>
            <person name="Zhang F."/>
            <person name="Wang G."/>
            <person name="Zhang L."/>
        </authorList>
    </citation>
    <scope>NUCLEOTIDE SEQUENCE [LARGE SCALE GENOMIC DNA]</scope>
    <source>
        <strain evidence="2 3">CCUG 49529</strain>
    </source>
</reference>
<gene>
    <name evidence="2" type="ORF">CD30_13790</name>
</gene>
<dbReference type="RefSeq" id="WP_036177844.1">
    <property type="nucleotide sequence ID" value="NZ_AVCZ01000027.1"/>
</dbReference>
<dbReference type="EMBL" id="JPVQ01000027">
    <property type="protein sequence ID" value="KGR90043.1"/>
    <property type="molecule type" value="Genomic_DNA"/>
</dbReference>
<dbReference type="AlphaFoldDB" id="A0A0A3J4D4"/>
<feature type="domain" description="Glycosyl transferase family 1" evidence="1">
    <location>
        <begin position="206"/>
        <end position="372"/>
    </location>
</feature>
<organism evidence="2 3">
    <name type="scientific">Ureibacillus massiliensis 4400831 = CIP 108448 = CCUG 49529</name>
    <dbReference type="NCBI Taxonomy" id="1211035"/>
    <lineage>
        <taxon>Bacteria</taxon>
        <taxon>Bacillati</taxon>
        <taxon>Bacillota</taxon>
        <taxon>Bacilli</taxon>
        <taxon>Bacillales</taxon>
        <taxon>Caryophanaceae</taxon>
        <taxon>Ureibacillus</taxon>
    </lineage>
</organism>
<dbReference type="InterPro" id="IPR001296">
    <property type="entry name" value="Glyco_trans_1"/>
</dbReference>
<dbReference type="GO" id="GO:0016757">
    <property type="term" value="F:glycosyltransferase activity"/>
    <property type="evidence" value="ECO:0007669"/>
    <property type="project" value="InterPro"/>
</dbReference>